<dbReference type="InterPro" id="IPR027463">
    <property type="entry name" value="AcrB_DN_DC_subdom"/>
</dbReference>
<dbReference type="Pfam" id="PF00873">
    <property type="entry name" value="ACR_tran"/>
    <property type="match status" value="1"/>
</dbReference>
<feature type="transmembrane region" description="Helical" evidence="1">
    <location>
        <begin position="402"/>
        <end position="425"/>
    </location>
</feature>
<gene>
    <name evidence="2" type="ORF">RQM59_09640</name>
</gene>
<protein>
    <submittedName>
        <fullName evidence="2">Efflux RND transporter permease subunit</fullName>
    </submittedName>
</protein>
<feature type="transmembrane region" description="Helical" evidence="1">
    <location>
        <begin position="1071"/>
        <end position="1097"/>
    </location>
</feature>
<evidence type="ECO:0000313" key="3">
    <source>
        <dbReference type="Proteomes" id="UP001257277"/>
    </source>
</evidence>
<accession>A0ABU3LHN3</accession>
<dbReference type="Gene3D" id="3.30.70.1430">
    <property type="entry name" value="Multidrug efflux transporter AcrB pore domain"/>
    <property type="match status" value="2"/>
</dbReference>
<dbReference type="EMBL" id="JAVTTO010000003">
    <property type="protein sequence ID" value="MDT7832643.1"/>
    <property type="molecule type" value="Genomic_DNA"/>
</dbReference>
<feature type="transmembrane region" description="Helical" evidence="1">
    <location>
        <begin position="981"/>
        <end position="1000"/>
    </location>
</feature>
<name>A0ABU3LHN3_9FLAO</name>
<dbReference type="SUPFAM" id="SSF82866">
    <property type="entry name" value="Multidrug efflux transporter AcrB transmembrane domain"/>
    <property type="match status" value="2"/>
</dbReference>
<feature type="transmembrane region" description="Helical" evidence="1">
    <location>
        <begin position="1117"/>
        <end position="1143"/>
    </location>
</feature>
<dbReference type="Gene3D" id="3.30.70.1440">
    <property type="entry name" value="Multidrug efflux transporter AcrB pore domain"/>
    <property type="match status" value="1"/>
</dbReference>
<dbReference type="Gene3D" id="1.20.1640.10">
    <property type="entry name" value="Multidrug efflux transporter AcrB transmembrane domain"/>
    <property type="match status" value="2"/>
</dbReference>
<evidence type="ECO:0000256" key="1">
    <source>
        <dbReference type="SAM" id="Phobius"/>
    </source>
</evidence>
<dbReference type="Gene3D" id="3.30.70.1320">
    <property type="entry name" value="Multidrug efflux transporter AcrB pore domain like"/>
    <property type="match status" value="1"/>
</dbReference>
<dbReference type="SUPFAM" id="SSF82714">
    <property type="entry name" value="Multidrug efflux transporter AcrB TolC docking domain, DN and DC subdomains"/>
    <property type="match status" value="2"/>
</dbReference>
<keyword evidence="1" id="KW-1133">Transmembrane helix</keyword>
<feature type="transmembrane region" description="Helical" evidence="1">
    <location>
        <begin position="349"/>
        <end position="368"/>
    </location>
</feature>
<feature type="transmembrane region" description="Helical" evidence="1">
    <location>
        <begin position="1006"/>
        <end position="1029"/>
    </location>
</feature>
<proteinExistence type="predicted"/>
<dbReference type="Gene3D" id="3.30.2090.10">
    <property type="entry name" value="Multidrug efflux transporter AcrB TolC docking domain, DN and DC subdomains"/>
    <property type="match status" value="2"/>
</dbReference>
<evidence type="ECO:0000313" key="2">
    <source>
        <dbReference type="EMBL" id="MDT7832643.1"/>
    </source>
</evidence>
<feature type="transmembrane region" description="Helical" evidence="1">
    <location>
        <begin position="517"/>
        <end position="534"/>
    </location>
</feature>
<feature type="transmembrane region" description="Helical" evidence="1">
    <location>
        <begin position="474"/>
        <end position="496"/>
    </location>
</feature>
<keyword evidence="3" id="KW-1185">Reference proteome</keyword>
<dbReference type="PANTHER" id="PTHR32063">
    <property type="match status" value="1"/>
</dbReference>
<feature type="transmembrane region" description="Helical" evidence="1">
    <location>
        <begin position="23"/>
        <end position="43"/>
    </location>
</feature>
<reference evidence="2 3" key="1">
    <citation type="submission" date="2023-09" db="EMBL/GenBank/DDBJ databases">
        <title>Novel taxa isolated from Blanes Bay.</title>
        <authorList>
            <person name="Rey-Velasco X."/>
            <person name="Lucena T."/>
        </authorList>
    </citation>
    <scope>NUCLEOTIDE SEQUENCE [LARGE SCALE GENOMIC DNA]</scope>
    <source>
        <strain evidence="2 3">S356</strain>
    </source>
</reference>
<dbReference type="Proteomes" id="UP001257277">
    <property type="component" value="Unassembled WGS sequence"/>
</dbReference>
<feature type="transmembrane region" description="Helical" evidence="1">
    <location>
        <begin position="540"/>
        <end position="559"/>
    </location>
</feature>
<dbReference type="SUPFAM" id="SSF82693">
    <property type="entry name" value="Multidrug efflux transporter AcrB pore domain, PN1, PN2, PC1 and PC2 subdomains"/>
    <property type="match status" value="2"/>
</dbReference>
<keyword evidence="1" id="KW-0812">Transmembrane</keyword>
<dbReference type="PANTHER" id="PTHR32063:SF0">
    <property type="entry name" value="SWARMING MOTILITY PROTEIN SWRC"/>
    <property type="match status" value="1"/>
</dbReference>
<feature type="transmembrane region" description="Helical" evidence="1">
    <location>
        <begin position="446"/>
        <end position="468"/>
    </location>
</feature>
<dbReference type="RefSeq" id="WP_349241901.1">
    <property type="nucleotide sequence ID" value="NZ_JAVTTO010000003.1"/>
</dbReference>
<feature type="transmembrane region" description="Helical" evidence="1">
    <location>
        <begin position="375"/>
        <end position="396"/>
    </location>
</feature>
<comment type="caution">
    <text evidence="2">The sequence shown here is derived from an EMBL/GenBank/DDBJ whole genome shotgun (WGS) entry which is preliminary data.</text>
</comment>
<dbReference type="PRINTS" id="PR00702">
    <property type="entry name" value="ACRIFLAVINRP"/>
</dbReference>
<organism evidence="2 3">
    <name type="scientific">Asprobacillus argus</name>
    <dbReference type="NCBI Taxonomy" id="3076534"/>
    <lineage>
        <taxon>Bacteria</taxon>
        <taxon>Pseudomonadati</taxon>
        <taxon>Bacteroidota</taxon>
        <taxon>Flavobacteriia</taxon>
        <taxon>Flavobacteriales</taxon>
        <taxon>Flavobacteriaceae</taxon>
        <taxon>Asprobacillus</taxon>
    </lineage>
</organism>
<feature type="transmembrane region" description="Helical" evidence="1">
    <location>
        <begin position="589"/>
        <end position="609"/>
    </location>
</feature>
<feature type="transmembrane region" description="Helical" evidence="1">
    <location>
        <begin position="952"/>
        <end position="974"/>
    </location>
</feature>
<sequence length="1155" mass="128523">MTDQQKKVDKEFKLSSWAINNKTTIYVLMVVIFFLGISAFLSMPRENFPEIKETKIYISSIFPGNTAEDIEKLITDPLEDKLKTVSGVIEVTSTSQEDYSMIMVEFDEKISVDAAKQKVKDEVDSETSSEDWPTFNGAKVDPNIFELSMSEEFPILNINIQGDYPVDKLKEYGEYLQDEIEDLSEIKKVDIRGAQEREVEVAVDIYKMMAAKVSFQDITSAIQNGNTTISAGNLIASGQRRTIRVLGEIEKPSDLENFVVKSEKGNPIYLKDVAVIEFKDKEKITYAREFGEPVVMLDVKKRSGENMVAAAEKIQEIVKKAKEEVFPQNLTVTIANDQSSKTIGQVDDLVNNIIFGVILVVIVLMFFLGFKNALFVGFAIPMSMFMSLMILSAMGYTMNTMILFGLIMGLGMLVDNGIVVVENVYRLMDEEGMTRVQAAKKGIGEIAFPIIISTATTVAAFVPLGLWPGVMGQFMIYFPVTLSVVLGSSLFVAIFFNSVLVSQFMSTEDKNMPKRRIILTSTIVGVIGILILILGGQFRAIGTIMVFTAIMLWVYRFALRPMANGFQNKALPRLERFYERMITGALKGWRPYVISAGTFVLLFAAFGGFGASVQSKRTGVEFFPDNDPNQIIVYIEYPQGTDIAKTNEITKDIEQRVYKVVNSPEYVDNGYNFLVESAVSQVGSGSGNPQTDGGSSAEMPHRGKITATMREFKYRRGAKSKELQKKVQESLKDVYPGIAISVEKDAVGPPAGYPINIELEGQNYKELIETAEKMRDFINTKNIAGIDELKIDVNKAKPAMLVQVDRKKAGELGISNGQVGQQLRNAVFGAKAGIYKEDGEDYDIYVRFNEQNRYSKSAIFNQKITFRDQASGQVKEIPVSAVAKQSNTSGYSAIKHRDVKRVVTVYSALSPGYTDAAAIVDQIKNEMNSFKDKPTTVDIDYTGQIEEQNKQMLFLMGAFFTGLALIFFILIFQFNSISKPAIIMLAIFLSLIGVFGGIVITGSSFVIMMTMMGIISLAGIVVNNGVVLLDYTQLLIDRKKVENNIDENEYVGIPVLKEAIIKGGRARLRPVLLTAITTILGLIPLATGLNINFYTLFSEFNPHIYVGGDNVIFWGPLAWTVIYGLIIATFLTLIVVPILFFLITKFKMWLRVRFA</sequence>
<keyword evidence="1" id="KW-0472">Membrane</keyword>
<dbReference type="InterPro" id="IPR001036">
    <property type="entry name" value="Acrflvin-R"/>
</dbReference>